<dbReference type="EMBL" id="HE650823">
    <property type="protein sequence ID" value="CCF57186.1"/>
    <property type="molecule type" value="Genomic_DNA"/>
</dbReference>
<dbReference type="InterPro" id="IPR008551">
    <property type="entry name" value="TANGO2"/>
</dbReference>
<sequence length="313" mass="36710">MCILFATRSHKEYELILISNRDEYLGRKTHETCWHNDNFILSPYDMSREENHGNKIFGTWLGMNKKGKIATILNLRRFSSIDLKELVKPRSRGLIPFTFLYSDWTNEDSFEEWETFEKFKSKYPFLQSSGDFNFFYGDIKEGNYRIIDSLGNTFKVLDNNNRNMIISNDLYQHKDEYEGKPTWGKIKIGAERLNKFLKETERSNEDEVLAKCFELASYCSIDSSITREENPNKELAAETIYVPPLKVCPDEDIGLTKTNGKYYGTRTQIVVLVHKDRKHVTLVEHTIHNSDEEIYKYSGLNPKEVQRLDFTIT</sequence>
<dbReference type="GO" id="GO:0009306">
    <property type="term" value="P:protein secretion"/>
    <property type="evidence" value="ECO:0007669"/>
    <property type="project" value="TreeGrafter"/>
</dbReference>
<gene>
    <name evidence="1" type="primary">KAFR0C01930</name>
    <name evidence="1" type="ORF">KAFR_0C01930</name>
</gene>
<dbReference type="GO" id="GO:0007030">
    <property type="term" value="P:Golgi organization"/>
    <property type="evidence" value="ECO:0007669"/>
    <property type="project" value="TreeGrafter"/>
</dbReference>
<dbReference type="PANTHER" id="PTHR17985">
    <property type="entry name" value="SER/THR-RICH PROTEIN T10 IN DGCR REGION"/>
    <property type="match status" value="1"/>
</dbReference>
<dbReference type="AlphaFoldDB" id="H2AS36"/>
<keyword evidence="2" id="KW-1185">Reference proteome</keyword>
<proteinExistence type="predicted"/>
<dbReference type="GO" id="GO:0005794">
    <property type="term" value="C:Golgi apparatus"/>
    <property type="evidence" value="ECO:0007669"/>
    <property type="project" value="TreeGrafter"/>
</dbReference>
<dbReference type="HOGENOM" id="CLU_047037_0_0_1"/>
<dbReference type="GO" id="GO:0005777">
    <property type="term" value="C:peroxisome"/>
    <property type="evidence" value="ECO:0007669"/>
    <property type="project" value="EnsemblFungi"/>
</dbReference>
<organism evidence="1 2">
    <name type="scientific">Kazachstania africana (strain ATCC 22294 / BCRC 22015 / CBS 2517 / CECT 1963 / NBRC 1671 / NRRL Y-8276)</name>
    <name type="common">Yeast</name>
    <name type="synonym">Kluyveromyces africanus</name>
    <dbReference type="NCBI Taxonomy" id="1071382"/>
    <lineage>
        <taxon>Eukaryota</taxon>
        <taxon>Fungi</taxon>
        <taxon>Dikarya</taxon>
        <taxon>Ascomycota</taxon>
        <taxon>Saccharomycotina</taxon>
        <taxon>Saccharomycetes</taxon>
        <taxon>Saccharomycetales</taxon>
        <taxon>Saccharomycetaceae</taxon>
        <taxon>Kazachstania</taxon>
    </lineage>
</organism>
<dbReference type="RefSeq" id="XP_003956321.1">
    <property type="nucleotide sequence ID" value="XM_003956272.1"/>
</dbReference>
<dbReference type="OrthoDB" id="191601at2759"/>
<evidence type="ECO:0000313" key="1">
    <source>
        <dbReference type="EMBL" id="CCF57186.1"/>
    </source>
</evidence>
<evidence type="ECO:0008006" key="3">
    <source>
        <dbReference type="Google" id="ProtNLM"/>
    </source>
</evidence>
<accession>H2AS36</accession>
<dbReference type="Pfam" id="PF05742">
    <property type="entry name" value="TANGO2"/>
    <property type="match status" value="1"/>
</dbReference>
<evidence type="ECO:0000313" key="2">
    <source>
        <dbReference type="Proteomes" id="UP000005220"/>
    </source>
</evidence>
<reference evidence="1 2" key="1">
    <citation type="journal article" date="2011" name="Proc. Natl. Acad. Sci. U.S.A.">
        <title>Evolutionary erosion of yeast sex chromosomes by mating-type switching accidents.</title>
        <authorList>
            <person name="Gordon J.L."/>
            <person name="Armisen D."/>
            <person name="Proux-Wera E."/>
            <person name="Oheigeartaigh S.S."/>
            <person name="Byrne K.P."/>
            <person name="Wolfe K.H."/>
        </authorList>
    </citation>
    <scope>NUCLEOTIDE SEQUENCE [LARGE SCALE GENOMIC DNA]</scope>
    <source>
        <strain evidence="2">ATCC 22294 / BCRC 22015 / CBS 2517 / CECT 1963 / NBRC 1671 / NRRL Y-8276</strain>
    </source>
</reference>
<dbReference type="PANTHER" id="PTHR17985:SF8">
    <property type="entry name" value="TRANSPORT AND GOLGI ORGANIZATION PROTEIN 2 HOMOLOG"/>
    <property type="match status" value="1"/>
</dbReference>
<dbReference type="STRING" id="1071382.H2AS36"/>
<dbReference type="FunCoup" id="H2AS36">
    <property type="interactions" value="422"/>
</dbReference>
<dbReference type="GeneID" id="13885105"/>
<dbReference type="Proteomes" id="UP000005220">
    <property type="component" value="Chromosome 3"/>
</dbReference>
<dbReference type="KEGG" id="kaf:KAFR_0C01930"/>
<protein>
    <recommendedName>
        <fullName evidence="3">Transport and Golgi organization protein 2</fullName>
    </recommendedName>
</protein>
<dbReference type="eggNOG" id="KOG2342">
    <property type="taxonomic scope" value="Eukaryota"/>
</dbReference>
<name>H2AS36_KAZAF</name>
<dbReference type="InParanoid" id="H2AS36"/>